<comment type="caution">
    <text evidence="1">The sequence shown here is derived from an EMBL/GenBank/DDBJ whole genome shotgun (WGS) entry which is preliminary data.</text>
</comment>
<accession>A0A365HC83</accession>
<dbReference type="EMBL" id="QLYX01000001">
    <property type="protein sequence ID" value="RAY16622.1"/>
    <property type="molecule type" value="Genomic_DNA"/>
</dbReference>
<name>A0A365HC83_9ACTN</name>
<keyword evidence="2" id="KW-1185">Reference proteome</keyword>
<dbReference type="RefSeq" id="WP_111862673.1">
    <property type="nucleotide sequence ID" value="NZ_QLYX01000001.1"/>
</dbReference>
<reference evidence="1 2" key="1">
    <citation type="submission" date="2018-06" db="EMBL/GenBank/DDBJ databases">
        <title>Actinomadura craniellae sp. nov. isolated from marine sponge Craniella sp.</title>
        <authorList>
            <person name="Li L."/>
            <person name="Xu Q.H."/>
            <person name="Lin H.W."/>
            <person name="Lu Y.H."/>
        </authorList>
    </citation>
    <scope>NUCLEOTIDE SEQUENCE [LARGE SCALE GENOMIC DNA]</scope>
    <source>
        <strain evidence="1 2">LHW63021</strain>
    </source>
</reference>
<evidence type="ECO:0000313" key="1">
    <source>
        <dbReference type="EMBL" id="RAY16622.1"/>
    </source>
</evidence>
<dbReference type="OrthoDB" id="3464034at2"/>
<proteinExistence type="predicted"/>
<protein>
    <recommendedName>
        <fullName evidence="3">Hsp70 family protein</fullName>
    </recommendedName>
</protein>
<dbReference type="Proteomes" id="UP000251891">
    <property type="component" value="Unassembled WGS sequence"/>
</dbReference>
<gene>
    <name evidence="1" type="ORF">DPM19_00045</name>
</gene>
<sequence>MTGPLHAALDVGAATTKLALVGAAAPVALERPTPAGGLAGFLRDLLVEGRSQVPGEPGSITVVTPEAWFDGGERGARAQEEMREIVAGLGWPETAWVGQVAAAAARAAARHRFEVPGPYLVCDAGASGVTVARCEVTGRTVLPCEVAEGGPGASVGGRAYETTFAGRRPMGTALDLPSLVREHGDLIRRVLDRTVDDRRGRTEPLLGEGVVTVAELARGFAPTAEWIGTAVPVLLAARPPAQAVVTGGFGEFPLVERAVRAATGVEPQVLGRFGAVEGALLMARGRARAAVFDVPDVSVAVSRVKDGLLESHWVRVNPRSAPYAYFRGDPLVVETGAESARIRLKVSGRITAVVPPPLAGGHHLALHPARSGPGTLVFRPVGGGPSVLVPLGPGRPRDDP</sequence>
<evidence type="ECO:0000313" key="2">
    <source>
        <dbReference type="Proteomes" id="UP000251891"/>
    </source>
</evidence>
<evidence type="ECO:0008006" key="3">
    <source>
        <dbReference type="Google" id="ProtNLM"/>
    </source>
</evidence>
<dbReference type="AlphaFoldDB" id="A0A365HC83"/>
<organism evidence="1 2">
    <name type="scientific">Actinomadura craniellae</name>
    <dbReference type="NCBI Taxonomy" id="2231787"/>
    <lineage>
        <taxon>Bacteria</taxon>
        <taxon>Bacillati</taxon>
        <taxon>Actinomycetota</taxon>
        <taxon>Actinomycetes</taxon>
        <taxon>Streptosporangiales</taxon>
        <taxon>Thermomonosporaceae</taxon>
        <taxon>Actinomadura</taxon>
    </lineage>
</organism>